<dbReference type="AlphaFoldDB" id="A0A0K2XUY6"/>
<dbReference type="STRING" id="1216962.BN341_10440"/>
<dbReference type="Proteomes" id="UP000046090">
    <property type="component" value="Unassembled WGS sequence"/>
</dbReference>
<dbReference type="EMBL" id="CDMK01000002">
    <property type="protein sequence ID" value="CRI34608.1"/>
    <property type="molecule type" value="Genomic_DNA"/>
</dbReference>
<protein>
    <recommendedName>
        <fullName evidence="3">N-acylneuraminate cytidylyltransferase</fullName>
    </recommendedName>
</protein>
<dbReference type="GeneID" id="76197893"/>
<reference evidence="2" key="1">
    <citation type="submission" date="2014-12" db="EMBL/GenBank/DDBJ databases">
        <authorList>
            <person name="Smet A."/>
        </authorList>
    </citation>
    <scope>NUCLEOTIDE SEQUENCE [LARGE SCALE GENOMIC DNA]</scope>
</reference>
<accession>A0A0K2XUY6</accession>
<evidence type="ECO:0000313" key="2">
    <source>
        <dbReference type="Proteomes" id="UP000046090"/>
    </source>
</evidence>
<evidence type="ECO:0000313" key="1">
    <source>
        <dbReference type="EMBL" id="CRI34608.1"/>
    </source>
</evidence>
<dbReference type="RefSeq" id="WP_015106813.1">
    <property type="nucleotide sequence ID" value="NZ_AP026684.1"/>
</dbReference>
<name>A0A0K2XUY6_HELHE</name>
<keyword evidence="2" id="KW-1185">Reference proteome</keyword>
<sequence>MTAKILAYIPTRSSSLGKHKNIKEFKRLPLMVHTILAAKEAGILARCL</sequence>
<gene>
    <name evidence="1" type="ORF">HHE01_04090</name>
</gene>
<proteinExistence type="predicted"/>
<evidence type="ECO:0008006" key="3">
    <source>
        <dbReference type="Google" id="ProtNLM"/>
    </source>
</evidence>
<organism evidence="1 2">
    <name type="scientific">Helicobacter heilmannii</name>
    <dbReference type="NCBI Taxonomy" id="35817"/>
    <lineage>
        <taxon>Bacteria</taxon>
        <taxon>Pseudomonadati</taxon>
        <taxon>Campylobacterota</taxon>
        <taxon>Epsilonproteobacteria</taxon>
        <taxon>Campylobacterales</taxon>
        <taxon>Helicobacteraceae</taxon>
        <taxon>Helicobacter</taxon>
    </lineage>
</organism>